<dbReference type="NCBIfam" id="NF006415">
    <property type="entry name" value="PRK08662.1"/>
    <property type="match status" value="1"/>
</dbReference>
<feature type="domain" description="Quinolinate phosphoribosyl transferase N-terminal" evidence="3">
    <location>
        <begin position="19"/>
        <end position="119"/>
    </location>
</feature>
<evidence type="ECO:0000256" key="1">
    <source>
        <dbReference type="ARBA" id="ARBA00022679"/>
    </source>
</evidence>
<dbReference type="Pfam" id="PF01729">
    <property type="entry name" value="QRPTase_C"/>
    <property type="match status" value="1"/>
</dbReference>
<evidence type="ECO:0000313" key="4">
    <source>
        <dbReference type="EMBL" id="PSN85262.1"/>
    </source>
</evidence>
<dbReference type="PANTHER" id="PTHR43202:SF1">
    <property type="entry name" value="NICOTINATE PHOSPHORIBOSYLTRANSFERASE"/>
    <property type="match status" value="1"/>
</dbReference>
<dbReference type="PANTHER" id="PTHR43202">
    <property type="entry name" value="NICOTINATE-NUCLEOTIDE PYROPHOSPHORYLASE"/>
    <property type="match status" value="1"/>
</dbReference>
<protein>
    <submittedName>
        <fullName evidence="4">Nicotinate phosphoribosyltransferase</fullName>
    </submittedName>
</protein>
<feature type="domain" description="Quinolinate phosphoribosyl transferase C-terminal" evidence="2">
    <location>
        <begin position="121"/>
        <end position="310"/>
    </location>
</feature>
<dbReference type="AlphaFoldDB" id="A0A2R6AFV1"/>
<dbReference type="SUPFAM" id="SSF54675">
    <property type="entry name" value="Nicotinate/Quinolinate PRTase N-terminal domain-like"/>
    <property type="match status" value="1"/>
</dbReference>
<dbReference type="SUPFAM" id="SSF51690">
    <property type="entry name" value="Nicotinate/Quinolinate PRTase C-terminal domain-like"/>
    <property type="match status" value="1"/>
</dbReference>
<dbReference type="InterPro" id="IPR035809">
    <property type="entry name" value="NAPRTase_arc-type"/>
</dbReference>
<keyword evidence="1 4" id="KW-0808">Transferase</keyword>
<dbReference type="GO" id="GO:0004514">
    <property type="term" value="F:nicotinate-nucleotide diphosphorylase (carboxylating) activity"/>
    <property type="evidence" value="ECO:0007669"/>
    <property type="project" value="InterPro"/>
</dbReference>
<dbReference type="EMBL" id="NEXD01000038">
    <property type="protein sequence ID" value="PSN85262.1"/>
    <property type="molecule type" value="Genomic_DNA"/>
</dbReference>
<dbReference type="Pfam" id="PF02749">
    <property type="entry name" value="QRPTase_N"/>
    <property type="match status" value="1"/>
</dbReference>
<dbReference type="InterPro" id="IPR037128">
    <property type="entry name" value="Quinolinate_PRibosylTase_N_sf"/>
</dbReference>
<dbReference type="InterPro" id="IPR036068">
    <property type="entry name" value="Nicotinate_pribotase-like_C"/>
</dbReference>
<dbReference type="InterPro" id="IPR022412">
    <property type="entry name" value="Quinolinate_PRibosylTrfase_N"/>
</dbReference>
<keyword evidence="4" id="KW-0328">Glycosyltransferase</keyword>
<sequence length="400" mass="43851">MANNWICNYEEIKKGETADIYFERVLDVLKKAGKADVNVTAEFSGDLPTNYSWGIFAGLEEVLSLLEGKKLDVWSMPEGNLFREKDEKGVEEPVMIVRGAYSEFAKLETAILGIISYSSGVATSAARVKLAAQGKPVYAFGIRRVHPALAAIADRAAYIGGVDGVSGIAAAKRLGIRAVGTMPHSYVLIMGSPEAAWSAFDKYAEEDVPRVMLCDTLYDEKTESLMAARLLKKRLFAVRLDTPKSRKGDFEHLVREVRWELDTAGFSHVKIMVSGGLNEYSVRRLSIAGADMFGVGTAISAAKPIDFSLDVCEIEGKPVSKRGRFSGAKQVYRCVNCFSDYVTLWEKSLSKCEKCGAQLAPQLVRVMHNGSIVFKESAESIRKRALEHASKVGIPELSQA</sequence>
<proteinExistence type="predicted"/>
<gene>
    <name evidence="4" type="ORF">B9Q02_07005</name>
</gene>
<comment type="caution">
    <text evidence="4">The sequence shown here is derived from an EMBL/GenBank/DDBJ whole genome shotgun (WGS) entry which is preliminary data.</text>
</comment>
<evidence type="ECO:0000259" key="2">
    <source>
        <dbReference type="Pfam" id="PF01729"/>
    </source>
</evidence>
<dbReference type="CDD" id="cd01571">
    <property type="entry name" value="NAPRTase_B"/>
    <property type="match status" value="1"/>
</dbReference>
<dbReference type="Proteomes" id="UP000240569">
    <property type="component" value="Unassembled WGS sequence"/>
</dbReference>
<dbReference type="InterPro" id="IPR013785">
    <property type="entry name" value="Aldolase_TIM"/>
</dbReference>
<dbReference type="InterPro" id="IPR053190">
    <property type="entry name" value="NAPRTase-like"/>
</dbReference>
<evidence type="ECO:0000313" key="5">
    <source>
        <dbReference type="Proteomes" id="UP000240569"/>
    </source>
</evidence>
<dbReference type="Gene3D" id="3.20.20.70">
    <property type="entry name" value="Aldolase class I"/>
    <property type="match status" value="1"/>
</dbReference>
<evidence type="ECO:0000259" key="3">
    <source>
        <dbReference type="Pfam" id="PF02749"/>
    </source>
</evidence>
<dbReference type="Gene3D" id="3.90.1170.20">
    <property type="entry name" value="Quinolinate phosphoribosyl transferase, N-terminal domain"/>
    <property type="match status" value="1"/>
</dbReference>
<dbReference type="InterPro" id="IPR002638">
    <property type="entry name" value="Quinolinate_PRibosylTrfase_C"/>
</dbReference>
<name>A0A2R6AFV1_9ARCH</name>
<dbReference type="GO" id="GO:0009435">
    <property type="term" value="P:NAD+ biosynthetic process"/>
    <property type="evidence" value="ECO:0007669"/>
    <property type="project" value="InterPro"/>
</dbReference>
<reference evidence="4 5" key="1">
    <citation type="submission" date="2017-04" db="EMBL/GenBank/DDBJ databases">
        <title>Novel microbial lineages endemic to geothermal iron-oxide mats fill important gaps in the evolutionary history of Archaea.</title>
        <authorList>
            <person name="Jay Z.J."/>
            <person name="Beam J.P."/>
            <person name="Dlakic M."/>
            <person name="Rusch D.B."/>
            <person name="Kozubal M.A."/>
            <person name="Inskeep W.P."/>
        </authorList>
    </citation>
    <scope>NUCLEOTIDE SEQUENCE [LARGE SCALE GENOMIC DNA]</scope>
    <source>
        <strain evidence="4">BE_D</strain>
    </source>
</reference>
<accession>A0A2R6AFV1</accession>
<organism evidence="4 5">
    <name type="scientific">Candidatus Marsarchaeota G1 archaeon BE_D</name>
    <dbReference type="NCBI Taxonomy" id="1978156"/>
    <lineage>
        <taxon>Archaea</taxon>
        <taxon>Candidatus Marsarchaeota</taxon>
        <taxon>Candidatus Marsarchaeota group 1</taxon>
    </lineage>
</organism>